<accession>A0A835P7U1</accession>
<gene>
    <name evidence="1" type="ORF">HPP92_027795</name>
</gene>
<proteinExistence type="predicted"/>
<dbReference type="EMBL" id="JADCNM010000304">
    <property type="protein sequence ID" value="KAG0448506.1"/>
    <property type="molecule type" value="Genomic_DNA"/>
</dbReference>
<reference evidence="1 2" key="1">
    <citation type="journal article" date="2020" name="Nat. Food">
        <title>A phased Vanilla planifolia genome enables genetic improvement of flavour and production.</title>
        <authorList>
            <person name="Hasing T."/>
            <person name="Tang H."/>
            <person name="Brym M."/>
            <person name="Khazi F."/>
            <person name="Huang T."/>
            <person name="Chambers A.H."/>
        </authorList>
    </citation>
    <scope>NUCLEOTIDE SEQUENCE [LARGE SCALE GENOMIC DNA]</scope>
    <source>
        <tissue evidence="1">Leaf</tissue>
    </source>
</reference>
<name>A0A835P7U1_VANPL</name>
<evidence type="ECO:0000313" key="1">
    <source>
        <dbReference type="EMBL" id="KAG0448506.1"/>
    </source>
</evidence>
<dbReference type="Proteomes" id="UP000639772">
    <property type="component" value="Unassembled WGS sequence"/>
</dbReference>
<sequence length="54" mass="6114">MVSNFTKKSKQGNWLQNDINKGRFKRLEISGDEIPHKVVDEEAGKSEVELVGIN</sequence>
<dbReference type="OrthoDB" id="8904098at2759"/>
<protein>
    <submittedName>
        <fullName evidence="1">Uncharacterized protein</fullName>
    </submittedName>
</protein>
<organism evidence="1 2">
    <name type="scientific">Vanilla planifolia</name>
    <name type="common">Vanilla</name>
    <dbReference type="NCBI Taxonomy" id="51239"/>
    <lineage>
        <taxon>Eukaryota</taxon>
        <taxon>Viridiplantae</taxon>
        <taxon>Streptophyta</taxon>
        <taxon>Embryophyta</taxon>
        <taxon>Tracheophyta</taxon>
        <taxon>Spermatophyta</taxon>
        <taxon>Magnoliopsida</taxon>
        <taxon>Liliopsida</taxon>
        <taxon>Asparagales</taxon>
        <taxon>Orchidaceae</taxon>
        <taxon>Vanilloideae</taxon>
        <taxon>Vanilleae</taxon>
        <taxon>Vanilla</taxon>
    </lineage>
</organism>
<comment type="caution">
    <text evidence="1">The sequence shown here is derived from an EMBL/GenBank/DDBJ whole genome shotgun (WGS) entry which is preliminary data.</text>
</comment>
<evidence type="ECO:0000313" key="2">
    <source>
        <dbReference type="Proteomes" id="UP000639772"/>
    </source>
</evidence>
<dbReference type="AlphaFoldDB" id="A0A835P7U1"/>